<protein>
    <recommendedName>
        <fullName evidence="3">Fungal N-terminal domain-containing protein</fullName>
    </recommendedName>
</protein>
<dbReference type="EMBL" id="JH717842">
    <property type="protein sequence ID" value="EWY92455.1"/>
    <property type="molecule type" value="Genomic_DNA"/>
</dbReference>
<dbReference type="Proteomes" id="UP000030753">
    <property type="component" value="Unassembled WGS sequence"/>
</dbReference>
<evidence type="ECO:0008006" key="3">
    <source>
        <dbReference type="Google" id="ProtNLM"/>
    </source>
</evidence>
<gene>
    <name evidence="1" type="ORF">FOYG_06008</name>
</gene>
<proteinExistence type="predicted"/>
<dbReference type="OrthoDB" id="1577640at2759"/>
<evidence type="ECO:0000313" key="2">
    <source>
        <dbReference type="Proteomes" id="UP000030753"/>
    </source>
</evidence>
<name>W9IGP4_FUSOX</name>
<organism evidence="1 2">
    <name type="scientific">Fusarium oxysporum NRRL 32931</name>
    <dbReference type="NCBI Taxonomy" id="660029"/>
    <lineage>
        <taxon>Eukaryota</taxon>
        <taxon>Fungi</taxon>
        <taxon>Dikarya</taxon>
        <taxon>Ascomycota</taxon>
        <taxon>Pezizomycotina</taxon>
        <taxon>Sordariomycetes</taxon>
        <taxon>Hypocreomycetidae</taxon>
        <taxon>Hypocreales</taxon>
        <taxon>Nectriaceae</taxon>
        <taxon>Fusarium</taxon>
        <taxon>Fusarium oxysporum species complex</taxon>
    </lineage>
</organism>
<dbReference type="HOGENOM" id="CLU_010894_0_0_1"/>
<evidence type="ECO:0000313" key="1">
    <source>
        <dbReference type="EMBL" id="EWY92455.1"/>
    </source>
</evidence>
<reference evidence="1 2" key="1">
    <citation type="submission" date="2011-06" db="EMBL/GenBank/DDBJ databases">
        <title>The Genome Sequence of Fusarium oxysporum FOSC 3-a.</title>
        <authorList>
            <consortium name="The Broad Institute Genome Sequencing Platform"/>
            <person name="Ma L.-J."/>
            <person name="Gale L.R."/>
            <person name="Schwartz D.C."/>
            <person name="Zhou S."/>
            <person name="Corby-Kistler H."/>
            <person name="Young S.K."/>
            <person name="Zeng Q."/>
            <person name="Gargeya S."/>
            <person name="Fitzgerald M."/>
            <person name="Haas B."/>
            <person name="Abouelleil A."/>
            <person name="Alvarado L."/>
            <person name="Arachchi H.M."/>
            <person name="Berlin A."/>
            <person name="Brown A."/>
            <person name="Chapman S.B."/>
            <person name="Chen Z."/>
            <person name="Dunbar C."/>
            <person name="Freedman E."/>
            <person name="Gearin G."/>
            <person name="Gellesch M."/>
            <person name="Goldberg J."/>
            <person name="Griggs A."/>
            <person name="Gujja S."/>
            <person name="Heiman D."/>
            <person name="Howarth C."/>
            <person name="Larson L."/>
            <person name="Lui A."/>
            <person name="MacDonald P.J.P."/>
            <person name="Mehta T."/>
            <person name="Montmayeur A."/>
            <person name="Murphy C."/>
            <person name="Neiman D."/>
            <person name="Pearson M."/>
            <person name="Priest M."/>
            <person name="Roberts A."/>
            <person name="Saif S."/>
            <person name="Shea T."/>
            <person name="Shenoy N."/>
            <person name="Sisk P."/>
            <person name="Stolte C."/>
            <person name="Sykes S."/>
            <person name="Wortman J."/>
            <person name="Nusbaum C."/>
            <person name="Birren B."/>
        </authorList>
    </citation>
    <scope>NUCLEOTIDE SEQUENCE [LARGE SCALE GENOMIC DNA]</scope>
    <source>
        <strain evidence="2">FOSC 3-a</strain>
    </source>
</reference>
<dbReference type="AlphaFoldDB" id="W9IGP4"/>
<accession>W9IGP4</accession>
<sequence length="748" mass="84839">MSDLLSIVGSAVGIISLGIHVCQGLISYLQSFKGQVQEIQDSIKETQTIVSLLNSVKNVLVKLDQHSARAIAVVDCLKDSQKRLRELQGFLLKLQKPQDTSQDTPQRIKNARHVIAYPFLQGKLSALRQSLQDLLHNLNLAVNIASLDLTTEIYDQVHNISDTVEGQGLQIAHLSEHLLTLDDTMGMDIRHISQKVSRLEMVVQDLRPNIAVELMIATKNLSQVLSSNQQLQQNFHQHLTGCLREMMVERGLVKELLDSLMDQEIPTIENSVTKVSNAPKCPTVTKAPARDLPGCNCKLDKKPWTYSVQFWHIKVEYQEQGYERHRQGCKYFGIRRQIKSRTKAQIRLRVGWLSSLIILACMEYSHGTASPGLTIRYQNVVRQKYSPVFQELSKLHFSYLLRDSEPSNSEIVLWFEAAERAILSLYRDKKASPSDRDEYGTSHTGASVSKLASGLVTMLYREMLCCNTSKSTRKTVAMAAVRLIKTLASIIGGGSENIGATSLAVLLQENEGHWMRFYATKFNLQWSDIIQGTLRSKNLRLNSLWPLLRDSGQRFETTPVVQAIFQQSLSLLEVSLSTGTQDVISRFYGFTPIQLCVQWPQGLQKLLDSNFHEFLDEEALWLAMCSDCVDSFKMIHEPSSTSGFARVITNYDTEFSKTIRSETEEQQNFSLLEDLMQEFAQMLVSMNSTTNFLKVFIWGYWCRRISKLFAVDPEFINSIGVSEACMDLYVLPERLRCLLGRGFELQRP</sequence>